<keyword evidence="10" id="KW-0067">ATP-binding</keyword>
<dbReference type="Gene3D" id="3.40.1160.10">
    <property type="entry name" value="Acetylglutamate kinase-like"/>
    <property type="match status" value="1"/>
</dbReference>
<dbReference type="AlphaFoldDB" id="A0A1F5P144"/>
<keyword evidence="7" id="KW-0808">Transferase</keyword>
<evidence type="ECO:0000313" key="15">
    <source>
        <dbReference type="EMBL" id="OGE83594.1"/>
    </source>
</evidence>
<keyword evidence="11" id="KW-0665">Pyrimidine biosynthesis</keyword>
<comment type="catalytic activity">
    <reaction evidence="13">
        <text>UMP + ATP = UDP + ADP</text>
        <dbReference type="Rhea" id="RHEA:24400"/>
        <dbReference type="ChEBI" id="CHEBI:30616"/>
        <dbReference type="ChEBI" id="CHEBI:57865"/>
        <dbReference type="ChEBI" id="CHEBI:58223"/>
        <dbReference type="ChEBI" id="CHEBI:456216"/>
        <dbReference type="EC" id="2.7.4.22"/>
    </reaction>
</comment>
<comment type="similarity">
    <text evidence="3">Belongs to the UMP kinase family.</text>
</comment>
<dbReference type="InterPro" id="IPR036393">
    <property type="entry name" value="AceGlu_kinase-like_sf"/>
</dbReference>
<evidence type="ECO:0000256" key="11">
    <source>
        <dbReference type="ARBA" id="ARBA00022975"/>
    </source>
</evidence>
<dbReference type="PANTHER" id="PTHR42833:SF4">
    <property type="entry name" value="URIDYLATE KINASE PUMPKIN, CHLOROPLASTIC"/>
    <property type="match status" value="1"/>
</dbReference>
<dbReference type="SUPFAM" id="SSF53633">
    <property type="entry name" value="Carbamate kinase-like"/>
    <property type="match status" value="1"/>
</dbReference>
<dbReference type="InterPro" id="IPR011817">
    <property type="entry name" value="Uridylate_kinase"/>
</dbReference>
<dbReference type="EMBL" id="MFEN01000040">
    <property type="protein sequence ID" value="OGE83594.1"/>
    <property type="molecule type" value="Genomic_DNA"/>
</dbReference>
<dbReference type="GO" id="GO:0005737">
    <property type="term" value="C:cytoplasm"/>
    <property type="evidence" value="ECO:0007669"/>
    <property type="project" value="UniProtKB-SubCell"/>
</dbReference>
<organism evidence="15 16">
    <name type="scientific">Candidatus Doudnabacteria bacterium RIFCSPHIGHO2_01_FULL_49_9</name>
    <dbReference type="NCBI Taxonomy" id="1817827"/>
    <lineage>
        <taxon>Bacteria</taxon>
        <taxon>Candidatus Doudnaibacteriota</taxon>
    </lineage>
</organism>
<dbReference type="InterPro" id="IPR011818">
    <property type="entry name" value="Uridylate_kinase_arch/spir"/>
</dbReference>
<dbReference type="GO" id="GO:0033862">
    <property type="term" value="F:UMP kinase activity"/>
    <property type="evidence" value="ECO:0007669"/>
    <property type="project" value="UniProtKB-EC"/>
</dbReference>
<dbReference type="UniPathway" id="UPA00159">
    <property type="reaction ID" value="UER00275"/>
</dbReference>
<evidence type="ECO:0000256" key="5">
    <source>
        <dbReference type="ARBA" id="ARBA00016403"/>
    </source>
</evidence>
<gene>
    <name evidence="15" type="ORF">A2846_00540</name>
</gene>
<evidence type="ECO:0000259" key="14">
    <source>
        <dbReference type="Pfam" id="PF00696"/>
    </source>
</evidence>
<dbReference type="GO" id="GO:0044210">
    <property type="term" value="P:'de novo' CTP biosynthetic process"/>
    <property type="evidence" value="ECO:0007669"/>
    <property type="project" value="UniProtKB-UniPathway"/>
</dbReference>
<reference evidence="15 16" key="1">
    <citation type="journal article" date="2016" name="Nat. Commun.">
        <title>Thousands of microbial genomes shed light on interconnected biogeochemical processes in an aquifer system.</title>
        <authorList>
            <person name="Anantharaman K."/>
            <person name="Brown C.T."/>
            <person name="Hug L.A."/>
            <person name="Sharon I."/>
            <person name="Castelle C.J."/>
            <person name="Probst A.J."/>
            <person name="Thomas B.C."/>
            <person name="Singh A."/>
            <person name="Wilkins M.J."/>
            <person name="Karaoz U."/>
            <person name="Brodie E.L."/>
            <person name="Williams K.H."/>
            <person name="Hubbard S.S."/>
            <person name="Banfield J.F."/>
        </authorList>
    </citation>
    <scope>NUCLEOTIDE SEQUENCE [LARGE SCALE GENOMIC DNA]</scope>
</reference>
<proteinExistence type="inferred from homology"/>
<keyword evidence="9" id="KW-0418">Kinase</keyword>
<dbReference type="PANTHER" id="PTHR42833">
    <property type="entry name" value="URIDYLATE KINASE"/>
    <property type="match status" value="1"/>
</dbReference>
<dbReference type="EC" id="2.7.4.22" evidence="4"/>
<keyword evidence="8" id="KW-0547">Nucleotide-binding</keyword>
<dbReference type="Proteomes" id="UP000176339">
    <property type="component" value="Unassembled WGS sequence"/>
</dbReference>
<evidence type="ECO:0000256" key="12">
    <source>
        <dbReference type="ARBA" id="ARBA00032092"/>
    </source>
</evidence>
<comment type="subcellular location">
    <subcellularLocation>
        <location evidence="1">Cytoplasm</location>
    </subcellularLocation>
</comment>
<name>A0A1F5P144_9BACT</name>
<keyword evidence="6" id="KW-0963">Cytoplasm</keyword>
<evidence type="ECO:0000256" key="4">
    <source>
        <dbReference type="ARBA" id="ARBA00012899"/>
    </source>
</evidence>
<dbReference type="GO" id="GO:0005524">
    <property type="term" value="F:ATP binding"/>
    <property type="evidence" value="ECO:0007669"/>
    <property type="project" value="UniProtKB-KW"/>
</dbReference>
<evidence type="ECO:0000256" key="9">
    <source>
        <dbReference type="ARBA" id="ARBA00022777"/>
    </source>
</evidence>
<sequence length="224" mass="24647">MIIVSLGGSIVCPDGIDIGFLKSFNLFIRRHLKIGYRFGIVVGGGGPARVYQNAASDILSSVSDEDKDWIGIHATRLNAQLLRTIFKDVANPVVFDSSRKITRSKHPVFIASGWEPGWSTDYIAASIAAHFGAPMFINAGKPSHVFDKDPARHKDAKKFDALTWREYRRLIPRRWSPGLSSPIDPVAAKLCEERSIKAAVINGKDLKNFAKVIAGKKFNGTLIS</sequence>
<protein>
    <recommendedName>
        <fullName evidence="5">Uridylate kinase</fullName>
        <ecNumber evidence="4">2.7.4.22</ecNumber>
    </recommendedName>
    <alternativeName>
        <fullName evidence="12">Uridine monophosphate kinase</fullName>
    </alternativeName>
</protein>
<evidence type="ECO:0000256" key="3">
    <source>
        <dbReference type="ARBA" id="ARBA00007614"/>
    </source>
</evidence>
<evidence type="ECO:0000256" key="7">
    <source>
        <dbReference type="ARBA" id="ARBA00022679"/>
    </source>
</evidence>
<evidence type="ECO:0000256" key="1">
    <source>
        <dbReference type="ARBA" id="ARBA00004496"/>
    </source>
</evidence>
<evidence type="ECO:0000313" key="16">
    <source>
        <dbReference type="Proteomes" id="UP000176339"/>
    </source>
</evidence>
<dbReference type="PIRSF" id="PIRSF005650">
    <property type="entry name" value="Uridylate_kin"/>
    <property type="match status" value="1"/>
</dbReference>
<accession>A0A1F5P144</accession>
<evidence type="ECO:0000256" key="13">
    <source>
        <dbReference type="ARBA" id="ARBA00047767"/>
    </source>
</evidence>
<comment type="caution">
    <text evidence="15">The sequence shown here is derived from an EMBL/GenBank/DDBJ whole genome shotgun (WGS) entry which is preliminary data.</text>
</comment>
<dbReference type="Pfam" id="PF00696">
    <property type="entry name" value="AA_kinase"/>
    <property type="match status" value="1"/>
</dbReference>
<dbReference type="GO" id="GO:0006225">
    <property type="term" value="P:UDP biosynthetic process"/>
    <property type="evidence" value="ECO:0007669"/>
    <property type="project" value="TreeGrafter"/>
</dbReference>
<evidence type="ECO:0000256" key="6">
    <source>
        <dbReference type="ARBA" id="ARBA00022490"/>
    </source>
</evidence>
<dbReference type="InterPro" id="IPR001048">
    <property type="entry name" value="Asp/Glu/Uridylate_kinase"/>
</dbReference>
<evidence type="ECO:0000256" key="10">
    <source>
        <dbReference type="ARBA" id="ARBA00022840"/>
    </source>
</evidence>
<comment type="pathway">
    <text evidence="2">Pyrimidine metabolism; CTP biosynthesis via de novo pathway; UDP from UMP (UMPK route): step 1/1.</text>
</comment>
<dbReference type="NCBIfam" id="TIGR02076">
    <property type="entry name" value="pyrH_arch"/>
    <property type="match status" value="1"/>
</dbReference>
<evidence type="ECO:0000256" key="2">
    <source>
        <dbReference type="ARBA" id="ARBA00004791"/>
    </source>
</evidence>
<evidence type="ECO:0000256" key="8">
    <source>
        <dbReference type="ARBA" id="ARBA00022741"/>
    </source>
</evidence>
<feature type="domain" description="Aspartate/glutamate/uridylate kinase" evidence="14">
    <location>
        <begin position="1"/>
        <end position="202"/>
    </location>
</feature>